<dbReference type="InterPro" id="IPR040756">
    <property type="entry name" value="Peptidase_M61_N"/>
</dbReference>
<dbReference type="Pfam" id="PF17899">
    <property type="entry name" value="Peptidase_M61_N"/>
    <property type="match status" value="1"/>
</dbReference>
<dbReference type="PIRSF" id="PIRSF016493">
    <property type="entry name" value="Glycyl_aminpptds"/>
    <property type="match status" value="1"/>
</dbReference>
<evidence type="ECO:0000313" key="3">
    <source>
        <dbReference type="EMBL" id="RIW16464.1"/>
    </source>
</evidence>
<protein>
    <submittedName>
        <fullName evidence="3">M61 family peptidase</fullName>
    </submittedName>
</protein>
<evidence type="ECO:0000259" key="2">
    <source>
        <dbReference type="Pfam" id="PF17899"/>
    </source>
</evidence>
<dbReference type="OrthoDB" id="9778516at2"/>
<dbReference type="AlphaFoldDB" id="A0A418PTQ3"/>
<dbReference type="InterPro" id="IPR027268">
    <property type="entry name" value="Peptidase_M4/M1_CTD_sf"/>
</dbReference>
<proteinExistence type="predicted"/>
<name>A0A418PTQ3_9BACT</name>
<evidence type="ECO:0000259" key="1">
    <source>
        <dbReference type="Pfam" id="PF05299"/>
    </source>
</evidence>
<feature type="domain" description="Peptidase M61 N-terminal" evidence="2">
    <location>
        <begin position="3"/>
        <end position="166"/>
    </location>
</feature>
<keyword evidence="4" id="KW-1185">Reference proteome</keyword>
<dbReference type="RefSeq" id="WP_119477319.1">
    <property type="nucleotide sequence ID" value="NZ_QXML01000003.1"/>
</dbReference>
<dbReference type="Pfam" id="PF05299">
    <property type="entry name" value="Peptidase_M61"/>
    <property type="match status" value="1"/>
</dbReference>
<reference evidence="3 4" key="1">
    <citation type="submission" date="2018-09" db="EMBL/GenBank/DDBJ databases">
        <authorList>
            <person name="Wang X."/>
            <person name="Du Z."/>
        </authorList>
    </citation>
    <scope>NUCLEOTIDE SEQUENCE [LARGE SCALE GENOMIC DNA]</scope>
    <source>
        <strain evidence="3 4">N3</strain>
    </source>
</reference>
<dbReference type="Gene3D" id="2.60.40.3650">
    <property type="match status" value="1"/>
</dbReference>
<dbReference type="Proteomes" id="UP000283522">
    <property type="component" value="Unassembled WGS sequence"/>
</dbReference>
<gene>
    <name evidence="3" type="ORF">D0X99_08900</name>
</gene>
<organism evidence="3 4">
    <name type="scientific">Algoriphagus lacus</name>
    <dbReference type="NCBI Taxonomy" id="2056311"/>
    <lineage>
        <taxon>Bacteria</taxon>
        <taxon>Pseudomonadati</taxon>
        <taxon>Bacteroidota</taxon>
        <taxon>Cytophagia</taxon>
        <taxon>Cytophagales</taxon>
        <taxon>Cyclobacteriaceae</taxon>
        <taxon>Algoriphagus</taxon>
    </lineage>
</organism>
<dbReference type="Gene3D" id="1.10.390.10">
    <property type="entry name" value="Neutral Protease Domain 2"/>
    <property type="match status" value="1"/>
</dbReference>
<comment type="caution">
    <text evidence="3">The sequence shown here is derived from an EMBL/GenBank/DDBJ whole genome shotgun (WGS) entry which is preliminary data.</text>
</comment>
<dbReference type="InterPro" id="IPR007963">
    <property type="entry name" value="Peptidase_M61_catalytic"/>
</dbReference>
<sequence length="552" mass="64102">MIHYQISCKNPNSQFIQIRLVLSLTQENPVVLQLPAWRAGRYQLANYAQNIRGFRIQDEKGNHIPFEKITKDRWIFESLHAGKYQIDYEYWAGKMDAGSAWADDEQVYVNLVNCCFEVFGKSEEEVSLTLDLPQFPMQISTLNPAGSSRWEAKNFQMLADSTVLAAKNLTHWEYAAGATQFHIWVHGEIHFDENLFIDRFRAFSQRLIRDFGEFPESVYHFIFQLLPYPHYHGVEHRRGTVITFGPAESLNDSDQMEELLGISCHELYHAWNVCRIRPAELLPYDFSKETYTKTGLILEGVTTYMGDLYLLKSGVYDLATYLKHFEKIISRESANFGWKNYTILESSFDLWLDGYIQGIPDRKVNIYTRGALLAFCLDILLLKHANSLAEVMRNMWKDFGKPFVGYEFKDFETAIFGSFPDQEEIRSFFSDFVFGYQDLYPTLNALLSEIGIELEGTLGEDWLLHQLGIRTSPEGVVLQLHPEAKAISVLMKNDRIVNWPVEKNLQSDLLELQIDRNGRFIELSLEKENGDFFLVYRLNLKEINPLTEKWKA</sequence>
<accession>A0A418PTQ3</accession>
<feature type="domain" description="Peptidase M61 catalytic" evidence="1">
    <location>
        <begin position="259"/>
        <end position="373"/>
    </location>
</feature>
<dbReference type="InterPro" id="IPR024191">
    <property type="entry name" value="Peptidase_M61"/>
</dbReference>
<dbReference type="EMBL" id="QXML01000003">
    <property type="protein sequence ID" value="RIW16464.1"/>
    <property type="molecule type" value="Genomic_DNA"/>
</dbReference>
<evidence type="ECO:0000313" key="4">
    <source>
        <dbReference type="Proteomes" id="UP000283522"/>
    </source>
</evidence>